<sequence length="132" mass="14334">MTESQARHIALMVIAVEAILVFALYGMLMLAFGLPSMAVEGGTVPIEVVVFILIVAGVGGLIVLGAFFRIPFHVLTTVGIALTGYLMVLSAFQPITIAIFLAMLIPQLFYYAMRIKLRVDSNRHRLTEAGIP</sequence>
<keyword evidence="1" id="KW-0472">Membrane</keyword>
<evidence type="ECO:0000256" key="1">
    <source>
        <dbReference type="SAM" id="Phobius"/>
    </source>
</evidence>
<organism evidence="2">
    <name type="scientific">termite gut metagenome</name>
    <dbReference type="NCBI Taxonomy" id="433724"/>
    <lineage>
        <taxon>unclassified sequences</taxon>
        <taxon>metagenomes</taxon>
        <taxon>organismal metagenomes</taxon>
    </lineage>
</organism>
<reference evidence="2" key="1">
    <citation type="submission" date="2012-10" db="EMBL/GenBank/DDBJ databases">
        <authorList>
            <person name="Sandrine L."/>
        </authorList>
    </citation>
    <scope>NUCLEOTIDE SEQUENCE</scope>
</reference>
<proteinExistence type="predicted"/>
<keyword evidence="1" id="KW-1133">Transmembrane helix</keyword>
<keyword evidence="1" id="KW-0812">Transmembrane</keyword>
<dbReference type="EMBL" id="HF548283">
    <property type="protein sequence ID" value="CCO21086.1"/>
    <property type="molecule type" value="Genomic_DNA"/>
</dbReference>
<dbReference type="EMBL" id="HF548312">
    <property type="protein sequence ID" value="CCO21598.1"/>
    <property type="molecule type" value="Genomic_DNA"/>
</dbReference>
<dbReference type="AlphaFoldDB" id="S0DGA6"/>
<protein>
    <submittedName>
        <fullName evidence="2">Uncharacterized protein</fullName>
    </submittedName>
</protein>
<feature type="transmembrane region" description="Helical" evidence="1">
    <location>
        <begin position="72"/>
        <end position="89"/>
    </location>
</feature>
<accession>S0DGA6</accession>
<feature type="transmembrane region" description="Helical" evidence="1">
    <location>
        <begin position="44"/>
        <end position="65"/>
    </location>
</feature>
<evidence type="ECO:0000313" key="2">
    <source>
        <dbReference type="EMBL" id="CCO21086.1"/>
    </source>
</evidence>
<gene>
    <name evidence="2" type="ORF">BN138_274</name>
    <name evidence="3" type="ORF">BN138_786</name>
</gene>
<evidence type="ECO:0000313" key="3">
    <source>
        <dbReference type="EMBL" id="CCO21598.1"/>
    </source>
</evidence>
<feature type="transmembrane region" description="Helical" evidence="1">
    <location>
        <begin position="95"/>
        <end position="113"/>
    </location>
</feature>
<feature type="transmembrane region" description="Helical" evidence="1">
    <location>
        <begin position="9"/>
        <end position="32"/>
    </location>
</feature>
<reference evidence="2" key="2">
    <citation type="journal article" date="2013" name="Biotechnol. Biofuels">
        <title>Mining for hemicellulases in the fungus-growing termite Pseudacanthotermes militaris using functional metagenomics.</title>
        <authorList>
            <person name="Bastien G."/>
            <person name="Arnal G."/>
            <person name="Bozonnet S."/>
            <person name="Laguerre S."/>
            <person name="Ferreira F."/>
            <person name="Faure R."/>
            <person name="Henrissat B."/>
            <person name="Lefevre F."/>
            <person name="Robe P."/>
            <person name="Bouchez O."/>
            <person name="Noirot C."/>
            <person name="Dumon C."/>
            <person name="O'Donohue M."/>
        </authorList>
    </citation>
    <scope>NUCLEOTIDE SEQUENCE</scope>
</reference>
<name>S0DGA6_9ZZZZ</name>